<dbReference type="WBParaSite" id="JU765_v2.g19069.t1">
    <property type="protein sequence ID" value="JU765_v2.g19069.t1"/>
    <property type="gene ID" value="JU765_v2.g19069"/>
</dbReference>
<proteinExistence type="predicted"/>
<organism evidence="1 2">
    <name type="scientific">Panagrolaimus sp. JU765</name>
    <dbReference type="NCBI Taxonomy" id="591449"/>
    <lineage>
        <taxon>Eukaryota</taxon>
        <taxon>Metazoa</taxon>
        <taxon>Ecdysozoa</taxon>
        <taxon>Nematoda</taxon>
        <taxon>Chromadorea</taxon>
        <taxon>Rhabditida</taxon>
        <taxon>Tylenchina</taxon>
        <taxon>Panagrolaimomorpha</taxon>
        <taxon>Panagrolaimoidea</taxon>
        <taxon>Panagrolaimidae</taxon>
        <taxon>Panagrolaimus</taxon>
    </lineage>
</organism>
<name>A0AC34QT55_9BILA</name>
<dbReference type="Proteomes" id="UP000887576">
    <property type="component" value="Unplaced"/>
</dbReference>
<reference evidence="2" key="1">
    <citation type="submission" date="2022-11" db="UniProtKB">
        <authorList>
            <consortium name="WormBaseParasite"/>
        </authorList>
    </citation>
    <scope>IDENTIFICATION</scope>
</reference>
<evidence type="ECO:0000313" key="2">
    <source>
        <dbReference type="WBParaSite" id="JU765_v2.g19069.t1"/>
    </source>
</evidence>
<protein>
    <submittedName>
        <fullName evidence="2">Acetoacetyl-CoA synthetase</fullName>
    </submittedName>
</protein>
<accession>A0AC34QT55</accession>
<sequence>MALNGLPNGDCAEHWKSNNEQNDEVLGQFYEPVKGKRNAELDLIDYVKRKRNVNFDDYESWYRWTCDYPELFWEDMLKFSGIRLSSNYSTVLEKNVAMKDIPKWFVGAKLNYAENCLLRGEGGKPAFIQASDGSTFKFHDYDTLRKDVAYVSTALRKLNVKCGDRICGFLPNLYETAVAMLATATIGAVWASASCDFGPTGVLDRFSQIDPKILFVTNMTSYKKKHHSLIPKVDQIVNGLPTLEKVIVIPFDGINAEVARFHCHQKAISWHDLKNLSGNDSVLLFEQVPFNHPLFILFSSGTTGIPKGMVHTVGGTLLKHVEEHIIQENMTAKDRIMFYTTCGWMMWNWLMTVIYTGASIVLYDESPLEPDPHVLLKICQNTQSTILGMGAKIWDEYAKLGTDFKNVYDLKQLRLALSTGSPLKASTFTFINDYIRPKIVIGSISGGTDIVGCFVGACLNCKVVPGECQHFYLGMDMHAYDSEGKSAFDKQGELVCATPFPSMPSNFIKDPTGERYFNAYFNKYENIWTHGDFCLVSKKTHGVVIFGRSDATLNRGGVRIGTAEIYNVCERIDGIEDSVVVGVPDPKDDDNELVLLFVKMKAGHNLTSELQRLIKTQLRNEMSPRHVPNIIHQIEDIPYTNSGKKIELAVKEILQNRPVKNLNSIRNPEALDFFAKYASAQI</sequence>
<evidence type="ECO:0000313" key="1">
    <source>
        <dbReference type="Proteomes" id="UP000887576"/>
    </source>
</evidence>